<name>A0A4U5LUS2_STECR</name>
<evidence type="ECO:0008006" key="4">
    <source>
        <dbReference type="Google" id="ProtNLM"/>
    </source>
</evidence>
<keyword evidence="3" id="KW-1185">Reference proteome</keyword>
<gene>
    <name evidence="2" type="ORF">L596_029484</name>
</gene>
<proteinExistence type="predicted"/>
<sequence length="196" mass="22962">MKLLALLPLLFATNLVASQAPDDEILQKFYENYFKVLKTVSLDDLEHIDNALKQIEKAIKNGPEEMPEKIDLILRIRSILLKHREELLRKESAVAESYFKETPLQMTVPIYGPEPDVLRQQDAVKRYETKAPDMMRTLNDMSDYKMEAPRKFKSGYGELRGFNDMRHHEKEAPRTFKSSSGRCYYPFNNCYVEYDD</sequence>
<feature type="chain" id="PRO_5021012014" description="SXP/RAL-2 family protein Ani s 5-like cation-binding domain-containing protein" evidence="1">
    <location>
        <begin position="19"/>
        <end position="196"/>
    </location>
</feature>
<dbReference type="EMBL" id="AZBU02000012">
    <property type="protein sequence ID" value="TKR59874.1"/>
    <property type="molecule type" value="Genomic_DNA"/>
</dbReference>
<reference evidence="2 3" key="1">
    <citation type="journal article" date="2015" name="Genome Biol.">
        <title>Comparative genomics of Steinernema reveals deeply conserved gene regulatory networks.</title>
        <authorList>
            <person name="Dillman A.R."/>
            <person name="Macchietto M."/>
            <person name="Porter C.F."/>
            <person name="Rogers A."/>
            <person name="Williams B."/>
            <person name="Antoshechkin I."/>
            <person name="Lee M.M."/>
            <person name="Goodwin Z."/>
            <person name="Lu X."/>
            <person name="Lewis E.E."/>
            <person name="Goodrich-Blair H."/>
            <person name="Stock S.P."/>
            <person name="Adams B.J."/>
            <person name="Sternberg P.W."/>
            <person name="Mortazavi A."/>
        </authorList>
    </citation>
    <scope>NUCLEOTIDE SEQUENCE [LARGE SCALE GENOMIC DNA]</scope>
    <source>
        <strain evidence="2 3">ALL</strain>
    </source>
</reference>
<reference evidence="2 3" key="2">
    <citation type="journal article" date="2019" name="G3 (Bethesda)">
        <title>Hybrid Assembly of the Genome of the Entomopathogenic Nematode Steinernema carpocapsae Identifies the X-Chromosome.</title>
        <authorList>
            <person name="Serra L."/>
            <person name="Macchietto M."/>
            <person name="Macias-Munoz A."/>
            <person name="McGill C.J."/>
            <person name="Rodriguez I.M."/>
            <person name="Rodriguez B."/>
            <person name="Murad R."/>
            <person name="Mortazavi A."/>
        </authorList>
    </citation>
    <scope>NUCLEOTIDE SEQUENCE [LARGE SCALE GENOMIC DNA]</scope>
    <source>
        <strain evidence="2 3">ALL</strain>
    </source>
</reference>
<comment type="caution">
    <text evidence="2">The sequence shown here is derived from an EMBL/GenBank/DDBJ whole genome shotgun (WGS) entry which is preliminary data.</text>
</comment>
<evidence type="ECO:0000313" key="2">
    <source>
        <dbReference type="EMBL" id="TKR59874.1"/>
    </source>
</evidence>
<protein>
    <recommendedName>
        <fullName evidence="4">SXP/RAL-2 family protein Ani s 5-like cation-binding domain-containing protein</fullName>
    </recommendedName>
</protein>
<organism evidence="2 3">
    <name type="scientific">Steinernema carpocapsae</name>
    <name type="common">Entomopathogenic nematode</name>
    <dbReference type="NCBI Taxonomy" id="34508"/>
    <lineage>
        <taxon>Eukaryota</taxon>
        <taxon>Metazoa</taxon>
        <taxon>Ecdysozoa</taxon>
        <taxon>Nematoda</taxon>
        <taxon>Chromadorea</taxon>
        <taxon>Rhabditida</taxon>
        <taxon>Tylenchina</taxon>
        <taxon>Panagrolaimomorpha</taxon>
        <taxon>Strongyloidoidea</taxon>
        <taxon>Steinernematidae</taxon>
        <taxon>Steinernema</taxon>
    </lineage>
</organism>
<evidence type="ECO:0000313" key="3">
    <source>
        <dbReference type="Proteomes" id="UP000298663"/>
    </source>
</evidence>
<dbReference type="Proteomes" id="UP000298663">
    <property type="component" value="Unassembled WGS sequence"/>
</dbReference>
<dbReference type="AlphaFoldDB" id="A0A4U5LUS2"/>
<accession>A0A4U5LUS2</accession>
<evidence type="ECO:0000256" key="1">
    <source>
        <dbReference type="SAM" id="SignalP"/>
    </source>
</evidence>
<keyword evidence="1" id="KW-0732">Signal</keyword>
<feature type="signal peptide" evidence="1">
    <location>
        <begin position="1"/>
        <end position="18"/>
    </location>
</feature>